<dbReference type="AlphaFoldDB" id="A0AAV9UMK9"/>
<organism evidence="2 3">
    <name type="scientific">Orbilia brochopaga</name>
    <dbReference type="NCBI Taxonomy" id="3140254"/>
    <lineage>
        <taxon>Eukaryota</taxon>
        <taxon>Fungi</taxon>
        <taxon>Dikarya</taxon>
        <taxon>Ascomycota</taxon>
        <taxon>Pezizomycotina</taxon>
        <taxon>Orbiliomycetes</taxon>
        <taxon>Orbiliales</taxon>
        <taxon>Orbiliaceae</taxon>
        <taxon>Orbilia</taxon>
    </lineage>
</organism>
<keyword evidence="3" id="KW-1185">Reference proteome</keyword>
<name>A0AAV9UMK9_9PEZI</name>
<gene>
    <name evidence="2" type="ORF">TWF696_007998</name>
</gene>
<evidence type="ECO:0000313" key="2">
    <source>
        <dbReference type="EMBL" id="KAK6344359.1"/>
    </source>
</evidence>
<feature type="compositionally biased region" description="Low complexity" evidence="1">
    <location>
        <begin position="14"/>
        <end position="32"/>
    </location>
</feature>
<feature type="compositionally biased region" description="Polar residues" evidence="1">
    <location>
        <begin position="89"/>
        <end position="100"/>
    </location>
</feature>
<evidence type="ECO:0000313" key="3">
    <source>
        <dbReference type="Proteomes" id="UP001375240"/>
    </source>
</evidence>
<protein>
    <submittedName>
        <fullName evidence="2">Uncharacterized protein</fullName>
    </submittedName>
</protein>
<accession>A0AAV9UMK9</accession>
<dbReference type="Proteomes" id="UP001375240">
    <property type="component" value="Unassembled WGS sequence"/>
</dbReference>
<sequence>MSGNDDNKWRRRQSSQGNSSSPGPSSSQSFNQPRRNDSRSDRGSSSFGRPQDNRHYSGGNPNMTAMMEEHAPANNFNGKDIRDFLNRGYQETVSASQSAGDNKPVVFKQSDKGWVTQSKSSPWAPNKHVMANGMDFIARVKKGIASASANGAGKDGKIGG</sequence>
<feature type="region of interest" description="Disordered" evidence="1">
    <location>
        <begin position="1"/>
        <end position="127"/>
    </location>
</feature>
<dbReference type="EMBL" id="JAVHNQ010000006">
    <property type="protein sequence ID" value="KAK6344359.1"/>
    <property type="molecule type" value="Genomic_DNA"/>
</dbReference>
<proteinExistence type="predicted"/>
<evidence type="ECO:0000256" key="1">
    <source>
        <dbReference type="SAM" id="MobiDB-lite"/>
    </source>
</evidence>
<reference evidence="2 3" key="1">
    <citation type="submission" date="2019-10" db="EMBL/GenBank/DDBJ databases">
        <authorList>
            <person name="Palmer J.M."/>
        </authorList>
    </citation>
    <scope>NUCLEOTIDE SEQUENCE [LARGE SCALE GENOMIC DNA]</scope>
    <source>
        <strain evidence="2 3">TWF696</strain>
    </source>
</reference>
<comment type="caution">
    <text evidence="2">The sequence shown here is derived from an EMBL/GenBank/DDBJ whole genome shotgun (WGS) entry which is preliminary data.</text>
</comment>